<evidence type="ECO:0008006" key="4">
    <source>
        <dbReference type="Google" id="ProtNLM"/>
    </source>
</evidence>
<feature type="region of interest" description="Disordered" evidence="1">
    <location>
        <begin position="1"/>
        <end position="22"/>
    </location>
</feature>
<dbReference type="Proteomes" id="UP000324800">
    <property type="component" value="Unassembled WGS sequence"/>
</dbReference>
<protein>
    <recommendedName>
        <fullName evidence="4">SPRY domain-containing protein</fullName>
    </recommendedName>
</protein>
<name>A0A5J4V4C1_9EUKA</name>
<evidence type="ECO:0000313" key="3">
    <source>
        <dbReference type="Proteomes" id="UP000324800"/>
    </source>
</evidence>
<reference evidence="2 3" key="1">
    <citation type="submission" date="2019-03" db="EMBL/GenBank/DDBJ databases">
        <title>Single cell metagenomics reveals metabolic interactions within the superorganism composed of flagellate Streblomastix strix and complex community of Bacteroidetes bacteria on its surface.</title>
        <authorList>
            <person name="Treitli S.C."/>
            <person name="Kolisko M."/>
            <person name="Husnik F."/>
            <person name="Keeling P."/>
            <person name="Hampl V."/>
        </authorList>
    </citation>
    <scope>NUCLEOTIDE SEQUENCE [LARGE SCALE GENOMIC DNA]</scope>
    <source>
        <strain evidence="2">ST1C</strain>
    </source>
</reference>
<evidence type="ECO:0000313" key="2">
    <source>
        <dbReference type="EMBL" id="KAA6377383.1"/>
    </source>
</evidence>
<sequence length="573" mass="67937">MNINSGKDSDLSLRSNDNVRTDSVTAAAQIRQLRMENEALRREKSEIASQYREQVIILESRLRDEKEQREAAEKHVEEEKEQSKKERNEKIELKIQLQDGQEMEKTLFEKEKEKRKIEQKLKYNIEEKEDAIRRAEKAEKQNKEEIERRRKVEDENIRLKWTNDELKNDVERLSKELEIEINLVAEFETKYNSEIQENEIERKIIQEKETQRQQIEIMYRKEQKEKEIALKHSNETKKAQTELNENYQTAQMEIKKNKEDIDKLKENVNQQEFKLKEEQEKRKEAETQQRKIEEENWQLKREAEKVKCQIIRMKQKFGDEKIDEELQRIEDKEKENENKIRQLKEEKERKDDELLKKDEENKMLKNENMKLQLDIENLKPKLPQEPQDFPIAIINPDPSDFEFKDIDGKMKKIIKKKTTNSTFSLEQVIENGIWNVEVEFNGSQSQGEAFGIVKDSCKIPTGVDTRDSPQNKQMATFMGCGYDQGVICKGNRIAGNKQFQDNQIIKAEYDSNQGTLICFVDGVQQPVYISGIKEKIRFIIHMYQDNSSCTIRSLKKLAAPTTGHVENEKVVQW</sequence>
<accession>A0A5J4V4C1</accession>
<feature type="region of interest" description="Disordered" evidence="1">
    <location>
        <begin position="62"/>
        <end position="92"/>
    </location>
</feature>
<dbReference type="AlphaFoldDB" id="A0A5J4V4C1"/>
<comment type="caution">
    <text evidence="2">The sequence shown here is derived from an EMBL/GenBank/DDBJ whole genome shotgun (WGS) entry which is preliminary data.</text>
</comment>
<dbReference type="EMBL" id="SNRW01009867">
    <property type="protein sequence ID" value="KAA6377383.1"/>
    <property type="molecule type" value="Genomic_DNA"/>
</dbReference>
<gene>
    <name evidence="2" type="ORF">EZS28_027091</name>
</gene>
<organism evidence="2 3">
    <name type="scientific">Streblomastix strix</name>
    <dbReference type="NCBI Taxonomy" id="222440"/>
    <lineage>
        <taxon>Eukaryota</taxon>
        <taxon>Metamonada</taxon>
        <taxon>Preaxostyla</taxon>
        <taxon>Oxymonadida</taxon>
        <taxon>Streblomastigidae</taxon>
        <taxon>Streblomastix</taxon>
    </lineage>
</organism>
<evidence type="ECO:0000256" key="1">
    <source>
        <dbReference type="SAM" id="MobiDB-lite"/>
    </source>
</evidence>
<proteinExistence type="predicted"/>